<dbReference type="GO" id="GO:0009653">
    <property type="term" value="P:anatomical structure morphogenesis"/>
    <property type="evidence" value="ECO:0007669"/>
    <property type="project" value="TreeGrafter"/>
</dbReference>
<evidence type="ECO:0000256" key="1">
    <source>
        <dbReference type="SAM" id="MobiDB-lite"/>
    </source>
</evidence>
<dbReference type="EMBL" id="CAIIXF020000004">
    <property type="protein sequence ID" value="CAH1780784.1"/>
    <property type="molecule type" value="Genomic_DNA"/>
</dbReference>
<proteinExistence type="predicted"/>
<evidence type="ECO:0000313" key="3">
    <source>
        <dbReference type="EMBL" id="CAH1780784.1"/>
    </source>
</evidence>
<keyword evidence="4" id="KW-1185">Reference proteome</keyword>
<feature type="chain" id="PRO_5043501576" evidence="2">
    <location>
        <begin position="22"/>
        <end position="381"/>
    </location>
</feature>
<dbReference type="OrthoDB" id="6430118at2759"/>
<dbReference type="InterPro" id="IPR003609">
    <property type="entry name" value="Pan_app"/>
</dbReference>
<protein>
    <submittedName>
        <fullName evidence="3">Uncharacterized protein</fullName>
    </submittedName>
</protein>
<sequence>MCKRFTFVAIILSIACTTARRRKSIETGPGPEWKIRTTTPTQRQKPDHVGGSKDEGVSSRDETTTKAPRKRDRKSRPNQSAPEWIPSHTPTKYYAGYAWRESYDSCLPDNDAITETFTIPVSGRADAPERCLQLCLKSSTLECWSVDYQIDVSQDDNTLLIVTCILSEVSRVRDPTSTNVDVTCCKDWMHFEKVPGWIWKDKPGVTIQDGMLDKKSMYAETFETCKEACAAETDFICMSVEWKSALGEAANSNTTQNASNELATPFQRNCHLQARWSSYPKQMLSIDNGNSYAEKAVESSTGWAWTSVQDACISGHDNKIIGGVPNFEDCRARCRNELDFVCRSVEYKDGTCRLSLADSSDTFHYQQPCGTAGTEYSQKNL</sequence>
<name>A0A8J1UBC4_OWEFU</name>
<dbReference type="Gene3D" id="3.50.4.10">
    <property type="entry name" value="Hepatocyte Growth Factor"/>
    <property type="match status" value="1"/>
</dbReference>
<dbReference type="PROSITE" id="PS50948">
    <property type="entry name" value="PAN"/>
    <property type="match status" value="1"/>
</dbReference>
<keyword evidence="2" id="KW-0732">Signal</keyword>
<organism evidence="3 4">
    <name type="scientific">Owenia fusiformis</name>
    <name type="common">Polychaete worm</name>
    <dbReference type="NCBI Taxonomy" id="6347"/>
    <lineage>
        <taxon>Eukaryota</taxon>
        <taxon>Metazoa</taxon>
        <taxon>Spiralia</taxon>
        <taxon>Lophotrochozoa</taxon>
        <taxon>Annelida</taxon>
        <taxon>Polychaeta</taxon>
        <taxon>Sedentaria</taxon>
        <taxon>Canalipalpata</taxon>
        <taxon>Sabellida</taxon>
        <taxon>Oweniida</taxon>
        <taxon>Oweniidae</taxon>
        <taxon>Owenia</taxon>
    </lineage>
</organism>
<evidence type="ECO:0000313" key="4">
    <source>
        <dbReference type="Proteomes" id="UP000749559"/>
    </source>
</evidence>
<feature type="signal peptide" evidence="2">
    <location>
        <begin position="1"/>
        <end position="21"/>
    </location>
</feature>
<dbReference type="Pfam" id="PF00024">
    <property type="entry name" value="PAN_1"/>
    <property type="match status" value="1"/>
</dbReference>
<gene>
    <name evidence="3" type="ORF">OFUS_LOCUS7429</name>
</gene>
<dbReference type="PANTHER" id="PTHR47327:SF1">
    <property type="entry name" value="RE15579P"/>
    <property type="match status" value="1"/>
</dbReference>
<dbReference type="PANTHER" id="PTHR47327">
    <property type="entry name" value="FI18240P1-RELATED"/>
    <property type="match status" value="1"/>
</dbReference>
<evidence type="ECO:0000256" key="2">
    <source>
        <dbReference type="SAM" id="SignalP"/>
    </source>
</evidence>
<dbReference type="CDD" id="cd01099">
    <property type="entry name" value="PAN_AP_HGF"/>
    <property type="match status" value="1"/>
</dbReference>
<dbReference type="SUPFAM" id="SSF57414">
    <property type="entry name" value="Hairpin loop containing domain-like"/>
    <property type="match status" value="1"/>
</dbReference>
<feature type="region of interest" description="Disordered" evidence="1">
    <location>
        <begin position="20"/>
        <end position="87"/>
    </location>
</feature>
<feature type="compositionally biased region" description="Basic and acidic residues" evidence="1">
    <location>
        <begin position="44"/>
        <end position="64"/>
    </location>
</feature>
<dbReference type="PROSITE" id="PS51257">
    <property type="entry name" value="PROKAR_LIPOPROTEIN"/>
    <property type="match status" value="1"/>
</dbReference>
<accession>A0A8J1UBC4</accession>
<dbReference type="AlphaFoldDB" id="A0A8J1UBC4"/>
<dbReference type="Proteomes" id="UP000749559">
    <property type="component" value="Unassembled WGS sequence"/>
</dbReference>
<feature type="compositionally biased region" description="Basic residues" evidence="1">
    <location>
        <begin position="67"/>
        <end position="76"/>
    </location>
</feature>
<comment type="caution">
    <text evidence="3">The sequence shown here is derived from an EMBL/GenBank/DDBJ whole genome shotgun (WGS) entry which is preliminary data.</text>
</comment>
<dbReference type="InterPro" id="IPR052774">
    <property type="entry name" value="Celegans_DevNeuronal_Protein"/>
</dbReference>
<reference evidence="3" key="1">
    <citation type="submission" date="2022-03" db="EMBL/GenBank/DDBJ databases">
        <authorList>
            <person name="Martin C."/>
        </authorList>
    </citation>
    <scope>NUCLEOTIDE SEQUENCE</scope>
</reference>